<evidence type="ECO:0000313" key="3">
    <source>
        <dbReference type="Proteomes" id="UP000199392"/>
    </source>
</evidence>
<dbReference type="STRING" id="311180.SAMN04488050_102115"/>
<feature type="region of interest" description="Disordered" evidence="1">
    <location>
        <begin position="1"/>
        <end position="43"/>
    </location>
</feature>
<dbReference type="AlphaFoldDB" id="A0A1I6QJG6"/>
<accession>A0A1I6QJG6</accession>
<keyword evidence="3" id="KW-1185">Reference proteome</keyword>
<evidence type="ECO:0000313" key="2">
    <source>
        <dbReference type="EMBL" id="SFS52564.1"/>
    </source>
</evidence>
<organism evidence="2 3">
    <name type="scientific">Alloyangia pacifica</name>
    <dbReference type="NCBI Taxonomy" id="311180"/>
    <lineage>
        <taxon>Bacteria</taxon>
        <taxon>Pseudomonadati</taxon>
        <taxon>Pseudomonadota</taxon>
        <taxon>Alphaproteobacteria</taxon>
        <taxon>Rhodobacterales</taxon>
        <taxon>Roseobacteraceae</taxon>
        <taxon>Alloyangia</taxon>
    </lineage>
</organism>
<dbReference type="RefSeq" id="WP_256218736.1">
    <property type="nucleotide sequence ID" value="NZ_FNCL01000001.1"/>
</dbReference>
<feature type="compositionally biased region" description="Low complexity" evidence="1">
    <location>
        <begin position="1"/>
        <end position="16"/>
    </location>
</feature>
<name>A0A1I6QJG6_9RHOB</name>
<sequence length="43" mass="4325">MVDQTKAAAPKAGAAKPAKRQGMTAEEAKKAGLDPVPYGGKGK</sequence>
<protein>
    <submittedName>
        <fullName evidence="2">Uncharacterized protein</fullName>
    </submittedName>
</protein>
<reference evidence="3" key="1">
    <citation type="submission" date="2016-10" db="EMBL/GenBank/DDBJ databases">
        <authorList>
            <person name="Varghese N."/>
            <person name="Submissions S."/>
        </authorList>
    </citation>
    <scope>NUCLEOTIDE SEQUENCE [LARGE SCALE GENOMIC DNA]</scope>
    <source>
        <strain evidence="3">DSM 26894</strain>
    </source>
</reference>
<dbReference type="Proteomes" id="UP000199392">
    <property type="component" value="Unassembled WGS sequence"/>
</dbReference>
<gene>
    <name evidence="2" type="ORF">SAMN04488050_102115</name>
</gene>
<evidence type="ECO:0000256" key="1">
    <source>
        <dbReference type="SAM" id="MobiDB-lite"/>
    </source>
</evidence>
<proteinExistence type="predicted"/>
<dbReference type="EMBL" id="FOZW01000002">
    <property type="protein sequence ID" value="SFS52564.1"/>
    <property type="molecule type" value="Genomic_DNA"/>
</dbReference>